<dbReference type="RefSeq" id="XP_003959008.1">
    <property type="nucleotide sequence ID" value="XM_003958959.1"/>
</dbReference>
<dbReference type="FunCoup" id="H2AZS3">
    <property type="interactions" value="59"/>
</dbReference>
<evidence type="ECO:0000313" key="2">
    <source>
        <dbReference type="Proteomes" id="UP000005220"/>
    </source>
</evidence>
<sequence length="148" mass="16735">MSPFNDYCIFCDQMISKSEFSSTITPSSPFSKEELLYCCDSCKLNDQQTAIPDSEKHNIHNEQNYIFQSSLHKNYNSLLSSPSTSPGATATKSSKNKVSSNKIDTTNPYYTISLTSFSDITNKSSSFLNIPDQIAENNYKLWLHKLNF</sequence>
<dbReference type="InParanoid" id="H2AZS3"/>
<dbReference type="HOGENOM" id="CLU_125577_0_0_1"/>
<dbReference type="KEGG" id="kaf:KAFR_0I00920"/>
<keyword evidence="2" id="KW-1185">Reference proteome</keyword>
<gene>
    <name evidence="1" type="primary">KAFR0I00920</name>
    <name evidence="1" type="ORF">KAFR_0I00920</name>
</gene>
<organism evidence="1 2">
    <name type="scientific">Kazachstania africana (strain ATCC 22294 / BCRC 22015 / CBS 2517 / CECT 1963 / NBRC 1671 / NRRL Y-8276)</name>
    <name type="common">Yeast</name>
    <name type="synonym">Kluyveromyces africanus</name>
    <dbReference type="NCBI Taxonomy" id="1071382"/>
    <lineage>
        <taxon>Eukaryota</taxon>
        <taxon>Fungi</taxon>
        <taxon>Dikarya</taxon>
        <taxon>Ascomycota</taxon>
        <taxon>Saccharomycotina</taxon>
        <taxon>Saccharomycetes</taxon>
        <taxon>Saccharomycetales</taxon>
        <taxon>Saccharomycetaceae</taxon>
        <taxon>Kazachstania</taxon>
    </lineage>
</organism>
<accession>H2AZS3</accession>
<evidence type="ECO:0000313" key="1">
    <source>
        <dbReference type="EMBL" id="CCF59873.1"/>
    </source>
</evidence>
<dbReference type="Proteomes" id="UP000005220">
    <property type="component" value="Chromosome 9"/>
</dbReference>
<dbReference type="AlphaFoldDB" id="H2AZS3"/>
<dbReference type="GeneID" id="13883509"/>
<protein>
    <submittedName>
        <fullName evidence="1">Uncharacterized protein</fullName>
    </submittedName>
</protein>
<name>H2AZS3_KAZAF</name>
<proteinExistence type="predicted"/>
<reference evidence="1 2" key="1">
    <citation type="journal article" date="2011" name="Proc. Natl. Acad. Sci. U.S.A.">
        <title>Evolutionary erosion of yeast sex chromosomes by mating-type switching accidents.</title>
        <authorList>
            <person name="Gordon J.L."/>
            <person name="Armisen D."/>
            <person name="Proux-Wera E."/>
            <person name="Oheigeartaigh S.S."/>
            <person name="Byrne K.P."/>
            <person name="Wolfe K.H."/>
        </authorList>
    </citation>
    <scope>NUCLEOTIDE SEQUENCE [LARGE SCALE GENOMIC DNA]</scope>
    <source>
        <strain evidence="2">ATCC 22294 / BCRC 22015 / CBS 2517 / CECT 1963 / NBRC 1671 / NRRL Y-8276</strain>
    </source>
</reference>
<dbReference type="EMBL" id="HE650829">
    <property type="protein sequence ID" value="CCF59873.1"/>
    <property type="molecule type" value="Genomic_DNA"/>
</dbReference>